<dbReference type="GO" id="GO:0007165">
    <property type="term" value="P:signal transduction"/>
    <property type="evidence" value="ECO:0007669"/>
    <property type="project" value="UniProtKB-KW"/>
</dbReference>
<dbReference type="EMBL" id="FIZY01000011">
    <property type="protein sequence ID" value="CZF80768.1"/>
    <property type="molecule type" value="Genomic_DNA"/>
</dbReference>
<dbReference type="InterPro" id="IPR004089">
    <property type="entry name" value="MCPsignal_dom"/>
</dbReference>
<dbReference type="GO" id="GO:0005886">
    <property type="term" value="C:plasma membrane"/>
    <property type="evidence" value="ECO:0007669"/>
    <property type="project" value="UniProtKB-SubCell"/>
</dbReference>
<reference evidence="15" key="1">
    <citation type="submission" date="2016-02" db="EMBL/GenBank/DDBJ databases">
        <authorList>
            <person name="Rodrigo-Torres Lidia"/>
            <person name="Arahal R.David."/>
        </authorList>
    </citation>
    <scope>NUCLEOTIDE SEQUENCE [LARGE SCALE GENOMIC DNA]</scope>
    <source>
        <strain evidence="15">CECT 8713</strain>
    </source>
</reference>
<accession>A0A128F1V0</accession>
<keyword evidence="5 11" id="KW-0812">Transmembrane</keyword>
<comment type="similarity">
    <text evidence="9">Belongs to the methyl-accepting chemotaxis (MCP) protein family.</text>
</comment>
<dbReference type="CDD" id="cd06225">
    <property type="entry name" value="HAMP"/>
    <property type="match status" value="1"/>
</dbReference>
<dbReference type="InterPro" id="IPR033479">
    <property type="entry name" value="dCache_1"/>
</dbReference>
<proteinExistence type="inferred from homology"/>
<dbReference type="SUPFAM" id="SSF103190">
    <property type="entry name" value="Sensory domain-like"/>
    <property type="match status" value="1"/>
</dbReference>
<keyword evidence="3" id="KW-1003">Cell membrane</keyword>
<dbReference type="SMART" id="SM00283">
    <property type="entry name" value="MA"/>
    <property type="match status" value="1"/>
</dbReference>
<dbReference type="Gene3D" id="1.10.287.950">
    <property type="entry name" value="Methyl-accepting chemotaxis protein"/>
    <property type="match status" value="1"/>
</dbReference>
<evidence type="ECO:0000313" key="14">
    <source>
        <dbReference type="EMBL" id="CZF80768.1"/>
    </source>
</evidence>
<dbReference type="PROSITE" id="PS50111">
    <property type="entry name" value="CHEMOTAXIS_TRANSDUC_2"/>
    <property type="match status" value="1"/>
</dbReference>
<dbReference type="PROSITE" id="PS50885">
    <property type="entry name" value="HAMP"/>
    <property type="match status" value="1"/>
</dbReference>
<evidence type="ECO:0000256" key="2">
    <source>
        <dbReference type="ARBA" id="ARBA00004651"/>
    </source>
</evidence>
<evidence type="ECO:0000313" key="15">
    <source>
        <dbReference type="Proteomes" id="UP000073601"/>
    </source>
</evidence>
<dbReference type="InterPro" id="IPR029151">
    <property type="entry name" value="Sensor-like_sf"/>
</dbReference>
<dbReference type="Gene3D" id="3.30.450.20">
    <property type="entry name" value="PAS domain"/>
    <property type="match status" value="2"/>
</dbReference>
<evidence type="ECO:0000256" key="5">
    <source>
        <dbReference type="ARBA" id="ARBA00022692"/>
    </source>
</evidence>
<dbReference type="Pfam" id="PF00672">
    <property type="entry name" value="HAMP"/>
    <property type="match status" value="1"/>
</dbReference>
<keyword evidence="7 11" id="KW-0472">Membrane</keyword>
<dbReference type="SMART" id="SM00304">
    <property type="entry name" value="HAMP"/>
    <property type="match status" value="1"/>
</dbReference>
<keyword evidence="6 11" id="KW-1133">Transmembrane helix</keyword>
<feature type="transmembrane region" description="Helical" evidence="11">
    <location>
        <begin position="7"/>
        <end position="27"/>
    </location>
</feature>
<evidence type="ECO:0000256" key="6">
    <source>
        <dbReference type="ARBA" id="ARBA00022989"/>
    </source>
</evidence>
<evidence type="ECO:0000256" key="3">
    <source>
        <dbReference type="ARBA" id="ARBA00022475"/>
    </source>
</evidence>
<dbReference type="AlphaFoldDB" id="A0A128F1V0"/>
<keyword evidence="4" id="KW-0145">Chemotaxis</keyword>
<organism evidence="14 15">
    <name type="scientific">Grimontia marina</name>
    <dbReference type="NCBI Taxonomy" id="646534"/>
    <lineage>
        <taxon>Bacteria</taxon>
        <taxon>Pseudomonadati</taxon>
        <taxon>Pseudomonadota</taxon>
        <taxon>Gammaproteobacteria</taxon>
        <taxon>Vibrionales</taxon>
        <taxon>Vibrionaceae</taxon>
        <taxon>Grimontia</taxon>
    </lineage>
</organism>
<dbReference type="InterPro" id="IPR003660">
    <property type="entry name" value="HAMP_dom"/>
</dbReference>
<dbReference type="FunFam" id="1.10.287.950:FF:000001">
    <property type="entry name" value="Methyl-accepting chemotaxis sensory transducer"/>
    <property type="match status" value="1"/>
</dbReference>
<dbReference type="RefSeq" id="WP_062707583.1">
    <property type="nucleotide sequence ID" value="NZ_CAWRCI010000011.1"/>
</dbReference>
<sequence length="626" mass="68417">MRVAQRIAVIASSVIVLSFASFSWFQYHTVKTTILNNKEQATQEATAALGQQITNWLNAKLSLIDMMARSIDADFSQNTIQKTFDNSLLQEEFILIFGGLKTDGKPITNDEKWAPEGWDARKRPWYPLAKAHDRAILTDPYADAASNEILISAVANLTNKGSFEGAFGGDLSLETVSQSINTLTFNNAGYAFLMDVDGNIISHPDSSLNGENIEKLFDGGLLEFNHRLTPAKVAGEAVFTVFYPLDNIYGKNWLIGAVLSESKVLAQVTQLGWTAMVATLLSTLLCSIALILTLSRQLKPLTLLRSSLSEINNGEGDLTKRIHVNRKDEFGHLSTEFNTFLSYLQKLVKQIKDISVEVKNNTDYTSRSAVDSSRRAQEQLHELNKLTSAMENMLEIAGSVSDNAKQASDSAEVADKAAQRGSEVVSHTVESISALMINMDEVVNKITDLEEYSNNIASILTVITDIAEQTNLLALNAAIEAARAGDTGRGFAVVADEVRALASRTQQSTEEIKSKISQLQTGVAGAESIITKSQGSAQDVQQVAKEASNVLLEIRENIGLINTVTTDIANAAAMQNGTVQEINQNTANIRSISQSVAEKASEQEQKCNQMVDLNKRQDDELNNFRV</sequence>
<name>A0A128F1V0_9GAMM</name>
<protein>
    <submittedName>
        <fullName evidence="14">Methyl-accepting chemotaxis protein PctB</fullName>
    </submittedName>
</protein>
<keyword evidence="15" id="KW-1185">Reference proteome</keyword>
<dbReference type="CDD" id="cd12912">
    <property type="entry name" value="PDC2_MCP_like"/>
    <property type="match status" value="1"/>
</dbReference>
<evidence type="ECO:0000259" key="12">
    <source>
        <dbReference type="PROSITE" id="PS50111"/>
    </source>
</evidence>
<gene>
    <name evidence="14" type="primary">pctB_3</name>
    <name evidence="14" type="ORF">GMA8713_01589</name>
</gene>
<evidence type="ECO:0000256" key="4">
    <source>
        <dbReference type="ARBA" id="ARBA00022500"/>
    </source>
</evidence>
<dbReference type="Proteomes" id="UP000073601">
    <property type="component" value="Unassembled WGS sequence"/>
</dbReference>
<feature type="domain" description="HAMP" evidence="13">
    <location>
        <begin position="295"/>
        <end position="349"/>
    </location>
</feature>
<keyword evidence="8 10" id="KW-0807">Transducer</keyword>
<comment type="subcellular location">
    <subcellularLocation>
        <location evidence="1">Cell inner membrane</location>
    </subcellularLocation>
    <subcellularLocation>
        <location evidence="2">Cell membrane</location>
        <topology evidence="2">Multi-pass membrane protein</topology>
    </subcellularLocation>
</comment>
<evidence type="ECO:0000256" key="1">
    <source>
        <dbReference type="ARBA" id="ARBA00004533"/>
    </source>
</evidence>
<dbReference type="Pfam" id="PF00015">
    <property type="entry name" value="MCPsignal"/>
    <property type="match status" value="1"/>
</dbReference>
<dbReference type="OrthoDB" id="2489132at2"/>
<dbReference type="CDD" id="cd11386">
    <property type="entry name" value="MCP_signal"/>
    <property type="match status" value="1"/>
</dbReference>
<evidence type="ECO:0000256" key="8">
    <source>
        <dbReference type="ARBA" id="ARBA00023224"/>
    </source>
</evidence>
<evidence type="ECO:0000259" key="13">
    <source>
        <dbReference type="PROSITE" id="PS50885"/>
    </source>
</evidence>
<dbReference type="PANTHER" id="PTHR32089">
    <property type="entry name" value="METHYL-ACCEPTING CHEMOTAXIS PROTEIN MCPB"/>
    <property type="match status" value="1"/>
</dbReference>
<evidence type="ECO:0000256" key="10">
    <source>
        <dbReference type="PROSITE-ProRule" id="PRU00284"/>
    </source>
</evidence>
<evidence type="ECO:0000256" key="9">
    <source>
        <dbReference type="ARBA" id="ARBA00029447"/>
    </source>
</evidence>
<dbReference type="SUPFAM" id="SSF58104">
    <property type="entry name" value="Methyl-accepting chemotaxis protein (MCP) signaling domain"/>
    <property type="match status" value="1"/>
</dbReference>
<feature type="domain" description="Methyl-accepting transducer" evidence="12">
    <location>
        <begin position="354"/>
        <end position="590"/>
    </location>
</feature>
<evidence type="ECO:0000256" key="7">
    <source>
        <dbReference type="ARBA" id="ARBA00023136"/>
    </source>
</evidence>
<dbReference type="PANTHER" id="PTHR32089:SF117">
    <property type="entry name" value="METHYL ACCEPTING SENSORY TRANSDUCER WITH CACHE_1 SMALL MOLECULE BINDING DOMAIN"/>
    <property type="match status" value="1"/>
</dbReference>
<dbReference type="Pfam" id="PF02743">
    <property type="entry name" value="dCache_1"/>
    <property type="match status" value="1"/>
</dbReference>
<evidence type="ECO:0000256" key="11">
    <source>
        <dbReference type="SAM" id="Phobius"/>
    </source>
</evidence>
<dbReference type="GO" id="GO:0006935">
    <property type="term" value="P:chemotaxis"/>
    <property type="evidence" value="ECO:0007669"/>
    <property type="project" value="UniProtKB-KW"/>
</dbReference>